<name>A0ABQ5W6Z9_9HYPH</name>
<comment type="similarity">
    <text evidence="2">Belongs to the aldose epimerase family.</text>
</comment>
<gene>
    <name evidence="5" type="primary">galM</name>
    <name evidence="5" type="ORF">GCM10010862_26700</name>
</gene>
<dbReference type="InterPro" id="IPR014718">
    <property type="entry name" value="GH-type_carb-bd"/>
</dbReference>
<evidence type="ECO:0000256" key="1">
    <source>
        <dbReference type="ARBA" id="ARBA00005028"/>
    </source>
</evidence>
<dbReference type="RefSeq" id="WP_284340822.1">
    <property type="nucleotide sequence ID" value="NZ_BSNS01000011.1"/>
</dbReference>
<dbReference type="Proteomes" id="UP001156691">
    <property type="component" value="Unassembled WGS sequence"/>
</dbReference>
<dbReference type="InterPro" id="IPR047215">
    <property type="entry name" value="Galactose_mutarotase-like"/>
</dbReference>
<dbReference type="EMBL" id="BSNS01000011">
    <property type="protein sequence ID" value="GLQ55411.1"/>
    <property type="molecule type" value="Genomic_DNA"/>
</dbReference>
<evidence type="ECO:0000313" key="5">
    <source>
        <dbReference type="EMBL" id="GLQ55411.1"/>
    </source>
</evidence>
<dbReference type="PANTHER" id="PTHR10091">
    <property type="entry name" value="ALDOSE-1-EPIMERASE"/>
    <property type="match status" value="1"/>
</dbReference>
<reference evidence="6" key="1">
    <citation type="journal article" date="2019" name="Int. J. Syst. Evol. Microbiol.">
        <title>The Global Catalogue of Microorganisms (GCM) 10K type strain sequencing project: providing services to taxonomists for standard genome sequencing and annotation.</title>
        <authorList>
            <consortium name="The Broad Institute Genomics Platform"/>
            <consortium name="The Broad Institute Genome Sequencing Center for Infectious Disease"/>
            <person name="Wu L."/>
            <person name="Ma J."/>
        </authorList>
    </citation>
    <scope>NUCLEOTIDE SEQUENCE [LARGE SCALE GENOMIC DNA]</scope>
    <source>
        <strain evidence="6">NBRC 112416</strain>
    </source>
</reference>
<dbReference type="InterPro" id="IPR008183">
    <property type="entry name" value="Aldose_1/G6P_1-epimerase"/>
</dbReference>
<keyword evidence="4" id="KW-0119">Carbohydrate metabolism</keyword>
<comment type="caution">
    <text evidence="5">The sequence shown here is derived from an EMBL/GenBank/DDBJ whole genome shotgun (WGS) entry which is preliminary data.</text>
</comment>
<evidence type="ECO:0000256" key="2">
    <source>
        <dbReference type="ARBA" id="ARBA00006206"/>
    </source>
</evidence>
<dbReference type="Pfam" id="PF01263">
    <property type="entry name" value="Aldose_epim"/>
    <property type="match status" value="1"/>
</dbReference>
<evidence type="ECO:0000256" key="3">
    <source>
        <dbReference type="ARBA" id="ARBA00023235"/>
    </source>
</evidence>
<keyword evidence="3" id="KW-0413">Isomerase</keyword>
<protein>
    <submittedName>
        <fullName evidence="5">Aldose 1-epimerase</fullName>
    </submittedName>
</protein>
<dbReference type="PANTHER" id="PTHR10091:SF49">
    <property type="entry name" value="ALDOSE 1-EPIMERASE"/>
    <property type="match status" value="1"/>
</dbReference>
<dbReference type="InterPro" id="IPR015443">
    <property type="entry name" value="Aldose_1-epimerase"/>
</dbReference>
<comment type="pathway">
    <text evidence="1">Carbohydrate metabolism; hexose metabolism.</text>
</comment>
<dbReference type="CDD" id="cd09019">
    <property type="entry name" value="galactose_mutarotase_like"/>
    <property type="match status" value="1"/>
</dbReference>
<dbReference type="Gene3D" id="2.70.98.10">
    <property type="match status" value="1"/>
</dbReference>
<sequence>MQAVAIANDALSARIAPFGATLVDLRLSGWPEPLVLGFERHEDYAEADHYAGAVIGRFANRIRHGRAVLDGRPIRLSINGDGHHLHGGGTGAARQSWRLEEADVTRVVLTWLSPDGHEGYPGNCRVRAVYSVLPPATLRLELEATTDKPTFVNLCHHPYFNFSGRPDIFDHHLEIAATHYLVTGPNLIPTGEIRPVGSSPFNFRQLRALGANRPQPGFNNTYRLAEASRAHPTFAARLGLPGGPAMELWTTQPGLHLYDGYKLGSSLVGLGGRIYGPHAGLCLEAQNWPDSPNHGHFPSAVLCPGETYRQVTEYRFTLAR</sequence>
<evidence type="ECO:0000313" key="6">
    <source>
        <dbReference type="Proteomes" id="UP001156691"/>
    </source>
</evidence>
<dbReference type="PIRSF" id="PIRSF005096">
    <property type="entry name" value="GALM"/>
    <property type="match status" value="1"/>
</dbReference>
<evidence type="ECO:0000256" key="4">
    <source>
        <dbReference type="ARBA" id="ARBA00023277"/>
    </source>
</evidence>
<dbReference type="SUPFAM" id="SSF74650">
    <property type="entry name" value="Galactose mutarotase-like"/>
    <property type="match status" value="1"/>
</dbReference>
<accession>A0ABQ5W6Z9</accession>
<keyword evidence="6" id="KW-1185">Reference proteome</keyword>
<organism evidence="5 6">
    <name type="scientific">Devosia nitrariae</name>
    <dbReference type="NCBI Taxonomy" id="2071872"/>
    <lineage>
        <taxon>Bacteria</taxon>
        <taxon>Pseudomonadati</taxon>
        <taxon>Pseudomonadota</taxon>
        <taxon>Alphaproteobacteria</taxon>
        <taxon>Hyphomicrobiales</taxon>
        <taxon>Devosiaceae</taxon>
        <taxon>Devosia</taxon>
    </lineage>
</organism>
<dbReference type="InterPro" id="IPR011013">
    <property type="entry name" value="Gal_mutarotase_sf_dom"/>
</dbReference>
<proteinExistence type="inferred from homology"/>